<sequence length="113" mass="12773">MFALIELYSDRRNKRKMDEVSEPLFTSAFNNTIASCLILLNQSVCLPQGSFTSQSVSLSLFHSFPTGGIISFSFFFGGLSETVSFQFWPRSLIFLDGSLLGFETRLDRKEKHS</sequence>
<accession>A0ABV0T1V9</accession>
<gene>
    <name evidence="1" type="ORF">ILYODFUR_018570</name>
</gene>
<organism evidence="1 2">
    <name type="scientific">Ilyodon furcidens</name>
    <name type="common">goldbreast splitfin</name>
    <dbReference type="NCBI Taxonomy" id="33524"/>
    <lineage>
        <taxon>Eukaryota</taxon>
        <taxon>Metazoa</taxon>
        <taxon>Chordata</taxon>
        <taxon>Craniata</taxon>
        <taxon>Vertebrata</taxon>
        <taxon>Euteleostomi</taxon>
        <taxon>Actinopterygii</taxon>
        <taxon>Neopterygii</taxon>
        <taxon>Teleostei</taxon>
        <taxon>Neoteleostei</taxon>
        <taxon>Acanthomorphata</taxon>
        <taxon>Ovalentaria</taxon>
        <taxon>Atherinomorphae</taxon>
        <taxon>Cyprinodontiformes</taxon>
        <taxon>Goodeidae</taxon>
        <taxon>Ilyodon</taxon>
    </lineage>
</organism>
<reference evidence="1 2" key="1">
    <citation type="submission" date="2021-06" db="EMBL/GenBank/DDBJ databases">
        <authorList>
            <person name="Palmer J.M."/>
        </authorList>
    </citation>
    <scope>NUCLEOTIDE SEQUENCE [LARGE SCALE GENOMIC DNA]</scope>
    <source>
        <strain evidence="2">if_2019</strain>
        <tissue evidence="1">Muscle</tissue>
    </source>
</reference>
<comment type="caution">
    <text evidence="1">The sequence shown here is derived from an EMBL/GenBank/DDBJ whole genome shotgun (WGS) entry which is preliminary data.</text>
</comment>
<protein>
    <submittedName>
        <fullName evidence="1">Uncharacterized protein</fullName>
    </submittedName>
</protein>
<dbReference type="EMBL" id="JAHRIQ010013398">
    <property type="protein sequence ID" value="MEQ2225547.1"/>
    <property type="molecule type" value="Genomic_DNA"/>
</dbReference>
<evidence type="ECO:0000313" key="1">
    <source>
        <dbReference type="EMBL" id="MEQ2225547.1"/>
    </source>
</evidence>
<proteinExistence type="predicted"/>
<evidence type="ECO:0000313" key="2">
    <source>
        <dbReference type="Proteomes" id="UP001482620"/>
    </source>
</evidence>
<dbReference type="Proteomes" id="UP001482620">
    <property type="component" value="Unassembled WGS sequence"/>
</dbReference>
<keyword evidence="2" id="KW-1185">Reference proteome</keyword>
<name>A0ABV0T1V9_9TELE</name>